<name>A0A7W0HMP7_9ACTN</name>
<dbReference type="Pfam" id="PF11248">
    <property type="entry name" value="DUF3046"/>
    <property type="match status" value="1"/>
</dbReference>
<organism evidence="1 2">
    <name type="scientific">Nonomuraea soli</name>
    <dbReference type="NCBI Taxonomy" id="1032476"/>
    <lineage>
        <taxon>Bacteria</taxon>
        <taxon>Bacillati</taxon>
        <taxon>Actinomycetota</taxon>
        <taxon>Actinomycetes</taxon>
        <taxon>Streptosporangiales</taxon>
        <taxon>Streptosporangiaceae</taxon>
        <taxon>Nonomuraea</taxon>
    </lineage>
</organism>
<dbReference type="RefSeq" id="WP_181607618.1">
    <property type="nucleotide sequence ID" value="NZ_BAABAM010000001.1"/>
</dbReference>
<dbReference type="EMBL" id="JACDUR010000001">
    <property type="protein sequence ID" value="MBA2888968.1"/>
    <property type="molecule type" value="Genomic_DNA"/>
</dbReference>
<accession>A0A7W0HMP7</accession>
<reference evidence="1 2" key="1">
    <citation type="submission" date="2020-07" db="EMBL/GenBank/DDBJ databases">
        <title>Genomic Encyclopedia of Type Strains, Phase IV (KMG-IV): sequencing the most valuable type-strain genomes for metagenomic binning, comparative biology and taxonomic classification.</title>
        <authorList>
            <person name="Goeker M."/>
        </authorList>
    </citation>
    <scope>NUCLEOTIDE SEQUENCE [LARGE SCALE GENOMIC DNA]</scope>
    <source>
        <strain evidence="1 2">DSM 45533</strain>
    </source>
</reference>
<evidence type="ECO:0008006" key="3">
    <source>
        <dbReference type="Google" id="ProtNLM"/>
    </source>
</evidence>
<comment type="caution">
    <text evidence="1">The sequence shown here is derived from an EMBL/GenBank/DDBJ whole genome shotgun (WGS) entry which is preliminary data.</text>
</comment>
<gene>
    <name evidence="1" type="ORF">HNR30_000303</name>
</gene>
<sequence>MRLTEFWRRMRAHFGDAYAESWARDYVLAPLGGRTVEQALADGIGAKEVWRAVCQVEPVASGLR</sequence>
<evidence type="ECO:0000313" key="1">
    <source>
        <dbReference type="EMBL" id="MBA2888968.1"/>
    </source>
</evidence>
<keyword evidence="2" id="KW-1185">Reference proteome</keyword>
<dbReference type="AlphaFoldDB" id="A0A7W0HMP7"/>
<dbReference type="InterPro" id="IPR021408">
    <property type="entry name" value="DUF3046"/>
</dbReference>
<proteinExistence type="predicted"/>
<evidence type="ECO:0000313" key="2">
    <source>
        <dbReference type="Proteomes" id="UP000530928"/>
    </source>
</evidence>
<dbReference type="Proteomes" id="UP000530928">
    <property type="component" value="Unassembled WGS sequence"/>
</dbReference>
<protein>
    <recommendedName>
        <fullName evidence="3">DUF3046 domain-containing protein</fullName>
    </recommendedName>
</protein>